<dbReference type="EMBL" id="BAABHS010000025">
    <property type="protein sequence ID" value="GAA4982431.1"/>
    <property type="molecule type" value="Genomic_DNA"/>
</dbReference>
<organism evidence="2 3">
    <name type="scientific">Yinghuangia aomiensis</name>
    <dbReference type="NCBI Taxonomy" id="676205"/>
    <lineage>
        <taxon>Bacteria</taxon>
        <taxon>Bacillati</taxon>
        <taxon>Actinomycetota</taxon>
        <taxon>Actinomycetes</taxon>
        <taxon>Kitasatosporales</taxon>
        <taxon>Streptomycetaceae</taxon>
        <taxon>Yinghuangia</taxon>
    </lineage>
</organism>
<protein>
    <recommendedName>
        <fullName evidence="4">IPT/TIG domain-containing protein</fullName>
    </recommendedName>
</protein>
<name>A0ABP9HYH3_9ACTN</name>
<evidence type="ECO:0008006" key="4">
    <source>
        <dbReference type="Google" id="ProtNLM"/>
    </source>
</evidence>
<feature type="chain" id="PRO_5045353288" description="IPT/TIG domain-containing protein" evidence="1">
    <location>
        <begin position="38"/>
        <end position="567"/>
    </location>
</feature>
<dbReference type="Proteomes" id="UP001500466">
    <property type="component" value="Unassembled WGS sequence"/>
</dbReference>
<keyword evidence="3" id="KW-1185">Reference proteome</keyword>
<gene>
    <name evidence="2" type="ORF">GCM10023205_59840</name>
</gene>
<dbReference type="RefSeq" id="WP_345678852.1">
    <property type="nucleotide sequence ID" value="NZ_BAABHS010000025.1"/>
</dbReference>
<evidence type="ECO:0000313" key="2">
    <source>
        <dbReference type="EMBL" id="GAA4982431.1"/>
    </source>
</evidence>
<feature type="signal peptide" evidence="1">
    <location>
        <begin position="1"/>
        <end position="37"/>
    </location>
</feature>
<comment type="caution">
    <text evidence="2">The sequence shown here is derived from an EMBL/GenBank/DDBJ whole genome shotgun (WGS) entry which is preliminary data.</text>
</comment>
<dbReference type="PROSITE" id="PS51318">
    <property type="entry name" value="TAT"/>
    <property type="match status" value="1"/>
</dbReference>
<keyword evidence="1" id="KW-0732">Signal</keyword>
<evidence type="ECO:0000256" key="1">
    <source>
        <dbReference type="SAM" id="SignalP"/>
    </source>
</evidence>
<reference evidence="3" key="1">
    <citation type="journal article" date="2019" name="Int. J. Syst. Evol. Microbiol.">
        <title>The Global Catalogue of Microorganisms (GCM) 10K type strain sequencing project: providing services to taxonomists for standard genome sequencing and annotation.</title>
        <authorList>
            <consortium name="The Broad Institute Genomics Platform"/>
            <consortium name="The Broad Institute Genome Sequencing Center for Infectious Disease"/>
            <person name="Wu L."/>
            <person name="Ma J."/>
        </authorList>
    </citation>
    <scope>NUCLEOTIDE SEQUENCE [LARGE SCALE GENOMIC DNA]</scope>
    <source>
        <strain evidence="3">JCM 17986</strain>
    </source>
</reference>
<accession>A0ABP9HYH3</accession>
<sequence length="567" mass="56653">MSRFGRVLSRRGGAALVSAGLLAGGVGLSALAPAAYAGTTTPTVHCVLPVGQGEGTGPQSMDVTLTPANAAPGTQVHAVVTLGAGPVNSTQTLSNIPTTPSIQLAMSGGATGNVTVTGPTVPISTTNGQPVIIPTYEGDFVLPNTAQGVVNFTPIQTNTKTVVLGGTYNTPCDVVSGATSIGSVNVQGPGSEQPTLTAPVGTVRPGYTLNFVGLGWPVGQTPTVDVCPTGGGACIPSAISNSTLAISSLGELGGTGTLPIAGIPDGSYTVTVTAGTKQASSTITVQAFVPTPGVRNATMTPVTGPVGTNVSITGSGWKPNSNVTVVAMDAAGNLTGSTNSAFTTPDGNVSAQYTITDAATTKVRVREGISSTNVAFMPFTVVTAPPTVAVSTQITHRNGVVNLSGAHWAPGATPTAALCDTAGNNCNAASLTNSTLSVNASGALSGSVTIGGSVAFNNYTVKVTAAGVSASAPITVQQRWISLSPDHGPLGTWVTITGKDYANCTWIKIYGINAAGQVTDDYSYAQADCAGNWVTWTKIQDPNTVALVASETFAPSKKAQASFTITP</sequence>
<evidence type="ECO:0000313" key="3">
    <source>
        <dbReference type="Proteomes" id="UP001500466"/>
    </source>
</evidence>
<proteinExistence type="predicted"/>
<dbReference type="InterPro" id="IPR006311">
    <property type="entry name" value="TAT_signal"/>
</dbReference>